<keyword evidence="4" id="KW-1185">Reference proteome</keyword>
<reference evidence="3" key="1">
    <citation type="submission" date="2022-01" db="EMBL/GenBank/DDBJ databases">
        <title>Comparative genomics reveals a dynamic genome evolution in the ectomycorrhizal milk-cap (Lactarius) mushrooms.</title>
        <authorList>
            <consortium name="DOE Joint Genome Institute"/>
            <person name="Lebreton A."/>
            <person name="Tang N."/>
            <person name="Kuo A."/>
            <person name="LaButti K."/>
            <person name="Drula E."/>
            <person name="Barry K."/>
            <person name="Clum A."/>
            <person name="Lipzen A."/>
            <person name="Mousain D."/>
            <person name="Ng V."/>
            <person name="Wang R."/>
            <person name="Wang X."/>
            <person name="Dai Y."/>
            <person name="Henrissat B."/>
            <person name="Grigoriev I.V."/>
            <person name="Guerin-Laguette A."/>
            <person name="Yu F."/>
            <person name="Martin F.M."/>
        </authorList>
    </citation>
    <scope>NUCLEOTIDE SEQUENCE</scope>
    <source>
        <strain evidence="3">QP</strain>
    </source>
</reference>
<dbReference type="InterPro" id="IPR001623">
    <property type="entry name" value="DnaJ_domain"/>
</dbReference>
<dbReference type="GO" id="GO:0044183">
    <property type="term" value="F:protein folding chaperone"/>
    <property type="evidence" value="ECO:0007669"/>
    <property type="project" value="TreeGrafter"/>
</dbReference>
<dbReference type="PROSITE" id="PS50076">
    <property type="entry name" value="DNAJ_2"/>
    <property type="match status" value="1"/>
</dbReference>
<dbReference type="GO" id="GO:0051087">
    <property type="term" value="F:protein-folding chaperone binding"/>
    <property type="evidence" value="ECO:0007669"/>
    <property type="project" value="TreeGrafter"/>
</dbReference>
<feature type="domain" description="J" evidence="2">
    <location>
        <begin position="6"/>
        <end position="76"/>
    </location>
</feature>
<dbReference type="SMART" id="SM00271">
    <property type="entry name" value="DnaJ"/>
    <property type="match status" value="1"/>
</dbReference>
<dbReference type="CDD" id="cd06257">
    <property type="entry name" value="DnaJ"/>
    <property type="match status" value="1"/>
</dbReference>
<evidence type="ECO:0000313" key="4">
    <source>
        <dbReference type="Proteomes" id="UP001201163"/>
    </source>
</evidence>
<dbReference type="GO" id="GO:0005634">
    <property type="term" value="C:nucleus"/>
    <property type="evidence" value="ECO:0007669"/>
    <property type="project" value="TreeGrafter"/>
</dbReference>
<dbReference type="Proteomes" id="UP001201163">
    <property type="component" value="Unassembled WGS sequence"/>
</dbReference>
<dbReference type="PRINTS" id="PR00625">
    <property type="entry name" value="JDOMAIN"/>
</dbReference>
<protein>
    <submittedName>
        <fullName evidence="3">DnaJ-domain-containing protein</fullName>
    </submittedName>
</protein>
<gene>
    <name evidence="3" type="ORF">EDB92DRAFT_1870465</name>
</gene>
<dbReference type="GO" id="GO:0051082">
    <property type="term" value="F:unfolded protein binding"/>
    <property type="evidence" value="ECO:0007669"/>
    <property type="project" value="TreeGrafter"/>
</dbReference>
<dbReference type="PANTHER" id="PTHR43948:SF21">
    <property type="entry name" value="DNAJ DOMAIN-CONTAINING PROTEIN"/>
    <property type="match status" value="1"/>
</dbReference>
<dbReference type="SUPFAM" id="SSF46565">
    <property type="entry name" value="Chaperone J-domain"/>
    <property type="match status" value="1"/>
</dbReference>
<evidence type="ECO:0000313" key="3">
    <source>
        <dbReference type="EMBL" id="KAH8988892.1"/>
    </source>
</evidence>
<dbReference type="EMBL" id="JAKELL010000040">
    <property type="protein sequence ID" value="KAH8988892.1"/>
    <property type="molecule type" value="Genomic_DNA"/>
</dbReference>
<comment type="caution">
    <text evidence="3">The sequence shown here is derived from an EMBL/GenBank/DDBJ whole genome shotgun (WGS) entry which is preliminary data.</text>
</comment>
<feature type="region of interest" description="Disordered" evidence="1">
    <location>
        <begin position="71"/>
        <end position="91"/>
    </location>
</feature>
<dbReference type="AlphaFoldDB" id="A0AAD4LHQ4"/>
<dbReference type="PANTHER" id="PTHR43948">
    <property type="entry name" value="DNAJ HOMOLOG SUBFAMILY B"/>
    <property type="match status" value="1"/>
</dbReference>
<proteinExistence type="predicted"/>
<dbReference type="InterPro" id="IPR036869">
    <property type="entry name" value="J_dom_sf"/>
</dbReference>
<feature type="region of interest" description="Disordered" evidence="1">
    <location>
        <begin position="104"/>
        <end position="132"/>
    </location>
</feature>
<name>A0AAD4LHQ4_9AGAM</name>
<evidence type="ECO:0000256" key="1">
    <source>
        <dbReference type="SAM" id="MobiDB-lite"/>
    </source>
</evidence>
<organism evidence="3 4">
    <name type="scientific">Lactarius akahatsu</name>
    <dbReference type="NCBI Taxonomy" id="416441"/>
    <lineage>
        <taxon>Eukaryota</taxon>
        <taxon>Fungi</taxon>
        <taxon>Dikarya</taxon>
        <taxon>Basidiomycota</taxon>
        <taxon>Agaricomycotina</taxon>
        <taxon>Agaricomycetes</taxon>
        <taxon>Russulales</taxon>
        <taxon>Russulaceae</taxon>
        <taxon>Lactarius</taxon>
    </lineage>
</organism>
<accession>A0AAD4LHQ4</accession>
<sequence length="226" mass="24235">MASFPDYYNVLNIPKEASTEDIRQAYRKESLKTHPDRLVRASTEEKKAATEKFQAVADAYYVLSDPQRRREYDNLSASKSSSERTNDPNASSNFFSTFASMFGSSSTTGEQTGTGTGTGTAPAEQPGQRPNADRVFGDVFEDLLRPEVERHLPLWAWLGAACGAGLGFITANVPGLVMGAYAGNRLGAVRDAKGKSVAAVFAELGGAQKAEILRALALKVLGAAYT</sequence>
<evidence type="ECO:0000259" key="2">
    <source>
        <dbReference type="PROSITE" id="PS50076"/>
    </source>
</evidence>
<dbReference type="Pfam" id="PF00226">
    <property type="entry name" value="DnaJ"/>
    <property type="match status" value="1"/>
</dbReference>
<dbReference type="Gene3D" id="1.10.287.110">
    <property type="entry name" value="DnaJ domain"/>
    <property type="match status" value="1"/>
</dbReference>
<dbReference type="GO" id="GO:0005737">
    <property type="term" value="C:cytoplasm"/>
    <property type="evidence" value="ECO:0007669"/>
    <property type="project" value="TreeGrafter"/>
</dbReference>